<dbReference type="InterPro" id="IPR002933">
    <property type="entry name" value="Peptidase_M20"/>
</dbReference>
<dbReference type="PROSITE" id="PS00758">
    <property type="entry name" value="ARGE_DAPE_CPG2_1"/>
    <property type="match status" value="1"/>
</dbReference>
<keyword evidence="3 6" id="KW-0378">Hydrolase</keyword>
<evidence type="ECO:0000256" key="4">
    <source>
        <dbReference type="ARBA" id="ARBA00022833"/>
    </source>
</evidence>
<evidence type="ECO:0000313" key="6">
    <source>
        <dbReference type="EMBL" id="VVD82167.1"/>
    </source>
</evidence>
<dbReference type="NCBIfam" id="NF009555">
    <property type="entry name" value="PRK13004.1"/>
    <property type="match status" value="1"/>
</dbReference>
<reference evidence="6 7" key="1">
    <citation type="submission" date="2019-08" db="EMBL/GenBank/DDBJ databases">
        <authorList>
            <person name="Peeters C."/>
        </authorList>
    </citation>
    <scope>NUCLEOTIDE SEQUENCE [LARGE SCALE GENOMIC DNA]</scope>
    <source>
        <strain evidence="6 7">LMG 31115</strain>
    </source>
</reference>
<protein>
    <submittedName>
        <fullName evidence="6">Succinyl-diaminopimelate desuccinylase</fullName>
        <ecNumber evidence="6">3.5.1.18</ecNumber>
    </submittedName>
</protein>
<dbReference type="RefSeq" id="WP_150683232.1">
    <property type="nucleotide sequence ID" value="NZ_CABPSI010000001.1"/>
</dbReference>
<dbReference type="EC" id="3.5.1.18" evidence="6"/>
<keyword evidence="2" id="KW-0479">Metal-binding</keyword>
<name>A0A5E4T2J7_9BURK</name>
<dbReference type="InterPro" id="IPR011650">
    <property type="entry name" value="Peptidase_M20_dimer"/>
</dbReference>
<dbReference type="PANTHER" id="PTHR43808">
    <property type="entry name" value="ACETYLORNITHINE DEACETYLASE"/>
    <property type="match status" value="1"/>
</dbReference>
<dbReference type="GO" id="GO:0046872">
    <property type="term" value="F:metal ion binding"/>
    <property type="evidence" value="ECO:0007669"/>
    <property type="project" value="UniProtKB-KW"/>
</dbReference>
<dbReference type="Pfam" id="PF01546">
    <property type="entry name" value="Peptidase_M20"/>
    <property type="match status" value="1"/>
</dbReference>
<dbReference type="InterPro" id="IPR036264">
    <property type="entry name" value="Bact_exopeptidase_dim_dom"/>
</dbReference>
<evidence type="ECO:0000256" key="2">
    <source>
        <dbReference type="ARBA" id="ARBA00022723"/>
    </source>
</evidence>
<dbReference type="GO" id="GO:0009014">
    <property type="term" value="F:succinyl-diaminopimelate desuccinylase activity"/>
    <property type="evidence" value="ECO:0007669"/>
    <property type="project" value="UniProtKB-EC"/>
</dbReference>
<dbReference type="AlphaFoldDB" id="A0A5E4T2J7"/>
<evidence type="ECO:0000259" key="5">
    <source>
        <dbReference type="Pfam" id="PF07687"/>
    </source>
</evidence>
<gene>
    <name evidence="6" type="primary">dapE_1</name>
    <name evidence="6" type="ORF">PIN31115_01171</name>
</gene>
<comment type="cofactor">
    <cofactor evidence="1">
        <name>Zn(2+)</name>
        <dbReference type="ChEBI" id="CHEBI:29105"/>
    </cofactor>
</comment>
<dbReference type="Gene3D" id="3.40.630.10">
    <property type="entry name" value="Zn peptidases"/>
    <property type="match status" value="1"/>
</dbReference>
<evidence type="ECO:0000256" key="1">
    <source>
        <dbReference type="ARBA" id="ARBA00001947"/>
    </source>
</evidence>
<evidence type="ECO:0000256" key="3">
    <source>
        <dbReference type="ARBA" id="ARBA00022801"/>
    </source>
</evidence>
<evidence type="ECO:0000313" key="7">
    <source>
        <dbReference type="Proteomes" id="UP000333828"/>
    </source>
</evidence>
<dbReference type="Pfam" id="PF07687">
    <property type="entry name" value="M20_dimer"/>
    <property type="match status" value="1"/>
</dbReference>
<keyword evidence="7" id="KW-1185">Reference proteome</keyword>
<proteinExistence type="predicted"/>
<organism evidence="6 7">
    <name type="scientific">Pandoraea iniqua</name>
    <dbReference type="NCBI Taxonomy" id="2508288"/>
    <lineage>
        <taxon>Bacteria</taxon>
        <taxon>Pseudomonadati</taxon>
        <taxon>Pseudomonadota</taxon>
        <taxon>Betaproteobacteria</taxon>
        <taxon>Burkholderiales</taxon>
        <taxon>Burkholderiaceae</taxon>
        <taxon>Pandoraea</taxon>
    </lineage>
</organism>
<dbReference type="Proteomes" id="UP000333828">
    <property type="component" value="Unassembled WGS sequence"/>
</dbReference>
<accession>A0A5E4T2J7</accession>
<keyword evidence="4" id="KW-0862">Zinc</keyword>
<sequence>MTIDVIALTQEMVRTPSLSGDEGNMAALVERRMRELGFTDVRRDDNGSVLGIVGPEDADLALLFDGHMDVVPVVGEWTTEPFGGEIRDGRMYGRGSTDMKGGIAAALCGVAEAARTGRLTRRVAVSASVMEEVVEGFALASVLDLCSPAAVVICEPSKLQIKSGQKGRMEILLTFEGTPAHAASPECGVNPLHAAAQALIVLQDLDLPTHASLGDALLVPTDIVSTPYPSISMIPTATTIRFDRRTLPGETSQDVLSAIEARLRAAGLDRFTLAVTGDKVRTFTGCCARPFRWLPAWQIADDHALVSSAAQAVQAAGRTPSLGTWRFCTNGSESAGRRGIPTIGLGPGNEEDAHTIDESIALDQLEGARDIYRELVLGVAAGLPRSR</sequence>
<dbReference type="SUPFAM" id="SSF53187">
    <property type="entry name" value="Zn-dependent exopeptidases"/>
    <property type="match status" value="1"/>
</dbReference>
<dbReference type="SUPFAM" id="SSF55031">
    <property type="entry name" value="Bacterial exopeptidase dimerisation domain"/>
    <property type="match status" value="1"/>
</dbReference>
<dbReference type="Gene3D" id="3.30.70.360">
    <property type="match status" value="1"/>
</dbReference>
<feature type="domain" description="Peptidase M20 dimerisation" evidence="5">
    <location>
        <begin position="164"/>
        <end position="267"/>
    </location>
</feature>
<dbReference type="InterPro" id="IPR001261">
    <property type="entry name" value="ArgE/DapE_CS"/>
</dbReference>
<dbReference type="InterPro" id="IPR050072">
    <property type="entry name" value="Peptidase_M20A"/>
</dbReference>
<dbReference type="EMBL" id="CABPSI010000001">
    <property type="protein sequence ID" value="VVD82167.1"/>
    <property type="molecule type" value="Genomic_DNA"/>
</dbReference>